<comment type="similarity">
    <text evidence="2">Belongs to the ATP-dependent AMP-binding enzyme family.</text>
</comment>
<evidence type="ECO:0000259" key="11">
    <source>
        <dbReference type="Pfam" id="PF00501"/>
    </source>
</evidence>
<evidence type="ECO:0000313" key="14">
    <source>
        <dbReference type="Proteomes" id="UP000326939"/>
    </source>
</evidence>
<dbReference type="InterPro" id="IPR042099">
    <property type="entry name" value="ANL_N_sf"/>
</dbReference>
<feature type="compositionally biased region" description="Low complexity" evidence="9">
    <location>
        <begin position="642"/>
        <end position="656"/>
    </location>
</feature>
<dbReference type="GO" id="GO:0016874">
    <property type="term" value="F:ligase activity"/>
    <property type="evidence" value="ECO:0007669"/>
    <property type="project" value="UniProtKB-KW"/>
</dbReference>
<dbReference type="AlphaFoldDB" id="A0A5N5NCV1"/>
<keyword evidence="8 10" id="KW-0472">Membrane</keyword>
<dbReference type="GO" id="GO:0016020">
    <property type="term" value="C:membrane"/>
    <property type="evidence" value="ECO:0007669"/>
    <property type="project" value="UniProtKB-SubCell"/>
</dbReference>
<keyword evidence="7 10" id="KW-1133">Transmembrane helix</keyword>
<feature type="transmembrane region" description="Helical" evidence="10">
    <location>
        <begin position="938"/>
        <end position="961"/>
    </location>
</feature>
<proteinExistence type="inferred from homology"/>
<feature type="domain" description="AMP-binding enzyme C-terminal" evidence="12">
    <location>
        <begin position="466"/>
        <end position="540"/>
    </location>
</feature>
<gene>
    <name evidence="13" type="ORF">DKX38_004335</name>
</gene>
<feature type="transmembrane region" description="Helical" evidence="10">
    <location>
        <begin position="729"/>
        <end position="748"/>
    </location>
</feature>
<evidence type="ECO:0000256" key="1">
    <source>
        <dbReference type="ARBA" id="ARBA00004141"/>
    </source>
</evidence>
<keyword evidence="6" id="KW-0067">ATP-binding</keyword>
<keyword evidence="5" id="KW-0547">Nucleotide-binding</keyword>
<dbReference type="InterPro" id="IPR007300">
    <property type="entry name" value="CidB/LrgB"/>
</dbReference>
<dbReference type="Pfam" id="PF00501">
    <property type="entry name" value="AMP-binding"/>
    <property type="match status" value="1"/>
</dbReference>
<evidence type="ECO:0000256" key="8">
    <source>
        <dbReference type="ARBA" id="ARBA00023136"/>
    </source>
</evidence>
<accession>A0A5N5NCV1</accession>
<keyword evidence="14" id="KW-1185">Reference proteome</keyword>
<evidence type="ECO:0000313" key="13">
    <source>
        <dbReference type="EMBL" id="KAB5564281.1"/>
    </source>
</evidence>
<sequence>MEKLTATASKTTFPDWYSPETGIYSSKHPTIPLPADPFLDVVSFIFSHHNHNGLTALIDSSSGFSISYSKVLPLVKSVASGLRNRGIKQGDVVLLLLPNSIHFPIVFLGVLYLGGIVSTMNPLSSELEVKKRIADCNACIAFVELKKVGKFQPLGIPIIGVPENVNLDEKSNDFEAFYMLLYSNGDVGVKPVIRQQDTAAIMYSSGTTAASKGVVLTHRNFISMVELFVKFEASQYEYSSTDNVYLAVLPMFHIYGLSLFVVGLLSLGSSIVVMRKFDVSETVKVIDRYGVTHFPVVPPILTALTRTVKGVCGNSLKCLKLVSCGAAPLFAKTIQDFVEVLPHVDFIQGYGLTESTAVGTRGLNTEKFKKYSSIGLLAPNIEAKVVDWITGTLLPPGGSGELWIRGPGVMKEYLNDGEATALTIDKDGWLHTGDVVYTDHDGYLYVVDRLKEIIKYKGFQIAPADLEAVLISHCEILDAAVIPVVDKECGEIPVAFVVKRQGSMLTREAIINYVAEQVAPYKKVRKVIFTQSIPKSAAGKILRRELKNSLTSKLHKMSGELSVIEFAAQLSNYSLPGVFFTCIEQDSQSPKYLRNVFVSPLVWTWWTCSFNMASSIPSQPGVLEPRFLQMGPQETCSSRGISMKSTSSEGSTSTSSSSISQTVIGVLHLLVSLGIILAMDKLLKKAFVAAAIKFPSALFGMFCIFSVLVILDVTIPAAATSLMNFFEPALLFIQRWLPLFYVPSLVVLPLSVKDIPAASGVKICFITAGGWLASLCVAGFTAIAVRKMVKTEMTDAEPMAKPSPFSPLEMWAWSGVFLISFVVALLNRTALGTAATTCLPFLLASTVLGYMVGTGLPSGLKKVFHPIICCALSADFAALAFGYLSQSGLDPVLGYYLTKVSSNPGAGDVLMGFLGSVILSFSFSMFKQRKLVKRHAAEIFTSVIVSTIFSLYSTALVGRLVELEPALTVSILPRCITVALALSIVSFFEGANTSLTAAVVVVTGLIGANFVQAVLDKLNFRDPIARGIATASSAHGLGTAALSAKEPEALPFCAIAYALTGIFGSLFCSVPAVRQSLLAIIG</sequence>
<reference evidence="14" key="1">
    <citation type="journal article" date="2019" name="Gigascience">
        <title>De novo genome assembly of the endangered Acer yangbiense, a plant species with extremely small populations endemic to Yunnan Province, China.</title>
        <authorList>
            <person name="Yang J."/>
            <person name="Wariss H.M."/>
            <person name="Tao L."/>
            <person name="Zhang R."/>
            <person name="Yun Q."/>
            <person name="Hollingsworth P."/>
            <person name="Dao Z."/>
            <person name="Luo G."/>
            <person name="Guo H."/>
            <person name="Ma Y."/>
            <person name="Sun W."/>
        </authorList>
    </citation>
    <scope>NUCLEOTIDE SEQUENCE [LARGE SCALE GENOMIC DNA]</scope>
    <source>
        <strain evidence="14">cv. br00</strain>
    </source>
</reference>
<evidence type="ECO:0008006" key="15">
    <source>
        <dbReference type="Google" id="ProtNLM"/>
    </source>
</evidence>
<dbReference type="Proteomes" id="UP000326939">
    <property type="component" value="Chromosome 3"/>
</dbReference>
<name>A0A5N5NCV1_9ROSI</name>
<feature type="transmembrane region" description="Helical" evidence="10">
    <location>
        <begin position="995"/>
        <end position="1015"/>
    </location>
</feature>
<feature type="transmembrane region" description="Helical" evidence="10">
    <location>
        <begin position="92"/>
        <end position="117"/>
    </location>
</feature>
<dbReference type="FunFam" id="3.30.300.30:FF:000007">
    <property type="entry name" value="4-coumarate--CoA ligase 2"/>
    <property type="match status" value="1"/>
</dbReference>
<dbReference type="GO" id="GO:0005524">
    <property type="term" value="F:ATP binding"/>
    <property type="evidence" value="ECO:0007669"/>
    <property type="project" value="UniProtKB-KW"/>
</dbReference>
<evidence type="ECO:0000256" key="2">
    <source>
        <dbReference type="ARBA" id="ARBA00006432"/>
    </source>
</evidence>
<keyword evidence="4 10" id="KW-0812">Transmembrane</keyword>
<evidence type="ECO:0000256" key="5">
    <source>
        <dbReference type="ARBA" id="ARBA00022741"/>
    </source>
</evidence>
<feature type="transmembrane region" description="Helical" evidence="10">
    <location>
        <begin position="832"/>
        <end position="851"/>
    </location>
</feature>
<feature type="domain" description="AMP-dependent synthetase/ligase" evidence="11">
    <location>
        <begin position="51"/>
        <end position="414"/>
    </location>
</feature>
<feature type="transmembrane region" description="Helical" evidence="10">
    <location>
        <begin position="244"/>
        <end position="267"/>
    </location>
</feature>
<dbReference type="Gene3D" id="3.40.50.12780">
    <property type="entry name" value="N-terminal domain of ligase-like"/>
    <property type="match status" value="1"/>
</dbReference>
<feature type="transmembrane region" description="Helical" evidence="10">
    <location>
        <begin position="967"/>
        <end position="988"/>
    </location>
</feature>
<comment type="subcellular location">
    <subcellularLocation>
        <location evidence="1">Membrane</location>
        <topology evidence="1">Multi-pass membrane protein</topology>
    </subcellularLocation>
</comment>
<dbReference type="Gene3D" id="3.30.300.30">
    <property type="match status" value="1"/>
</dbReference>
<dbReference type="EMBL" id="VDCV01000003">
    <property type="protein sequence ID" value="KAB5564281.1"/>
    <property type="molecule type" value="Genomic_DNA"/>
</dbReference>
<dbReference type="PANTHER" id="PTHR30249:SF0">
    <property type="entry name" value="PLASTIDAL GLYCOLATE_GLYCERATE TRANSLOCATOR 1, CHLOROPLASTIC"/>
    <property type="match status" value="1"/>
</dbReference>
<dbReference type="FunFam" id="3.40.50.12780:FF:000003">
    <property type="entry name" value="Long-chain-fatty-acid--CoA ligase FadD"/>
    <property type="match status" value="1"/>
</dbReference>
<feature type="transmembrane region" description="Helical" evidence="10">
    <location>
        <begin position="805"/>
        <end position="826"/>
    </location>
</feature>
<dbReference type="Pfam" id="PF04172">
    <property type="entry name" value="LrgB"/>
    <property type="match status" value="1"/>
</dbReference>
<dbReference type="InterPro" id="IPR045851">
    <property type="entry name" value="AMP-bd_C_sf"/>
</dbReference>
<keyword evidence="3" id="KW-0436">Ligase</keyword>
<comment type="caution">
    <text evidence="13">The sequence shown here is derived from an EMBL/GenBank/DDBJ whole genome shotgun (WGS) entry which is preliminary data.</text>
</comment>
<feature type="transmembrane region" description="Helical" evidence="10">
    <location>
        <begin position="905"/>
        <end position="926"/>
    </location>
</feature>
<feature type="transmembrane region" description="Helical" evidence="10">
    <location>
        <begin position="699"/>
        <end position="722"/>
    </location>
</feature>
<dbReference type="Pfam" id="PF13193">
    <property type="entry name" value="AMP-binding_C"/>
    <property type="match status" value="1"/>
</dbReference>
<organism evidence="13 14">
    <name type="scientific">Salix brachista</name>
    <dbReference type="NCBI Taxonomy" id="2182728"/>
    <lineage>
        <taxon>Eukaryota</taxon>
        <taxon>Viridiplantae</taxon>
        <taxon>Streptophyta</taxon>
        <taxon>Embryophyta</taxon>
        <taxon>Tracheophyta</taxon>
        <taxon>Spermatophyta</taxon>
        <taxon>Magnoliopsida</taxon>
        <taxon>eudicotyledons</taxon>
        <taxon>Gunneridae</taxon>
        <taxon>Pentapetalae</taxon>
        <taxon>rosids</taxon>
        <taxon>fabids</taxon>
        <taxon>Malpighiales</taxon>
        <taxon>Salicaceae</taxon>
        <taxon>Saliceae</taxon>
        <taxon>Salix</taxon>
    </lineage>
</organism>
<dbReference type="InterPro" id="IPR025110">
    <property type="entry name" value="AMP-bd_C"/>
</dbReference>
<evidence type="ECO:0000256" key="7">
    <source>
        <dbReference type="ARBA" id="ARBA00022989"/>
    </source>
</evidence>
<feature type="transmembrane region" description="Helical" evidence="10">
    <location>
        <begin position="760"/>
        <end position="785"/>
    </location>
</feature>
<evidence type="ECO:0000256" key="6">
    <source>
        <dbReference type="ARBA" id="ARBA00022840"/>
    </source>
</evidence>
<protein>
    <recommendedName>
        <fullName evidence="15">4-coumarate--CoA ligase</fullName>
    </recommendedName>
</protein>
<dbReference type="CDD" id="cd05904">
    <property type="entry name" value="4CL"/>
    <property type="match status" value="1"/>
</dbReference>
<dbReference type="InterPro" id="IPR000873">
    <property type="entry name" value="AMP-dep_synth/lig_dom"/>
</dbReference>
<evidence type="ECO:0000256" key="4">
    <source>
        <dbReference type="ARBA" id="ARBA00022692"/>
    </source>
</evidence>
<feature type="transmembrane region" description="Helical" evidence="10">
    <location>
        <begin position="1049"/>
        <end position="1073"/>
    </location>
</feature>
<evidence type="ECO:0000259" key="12">
    <source>
        <dbReference type="Pfam" id="PF13193"/>
    </source>
</evidence>
<feature type="region of interest" description="Disordered" evidence="9">
    <location>
        <begin position="634"/>
        <end position="656"/>
    </location>
</feature>
<evidence type="ECO:0000256" key="3">
    <source>
        <dbReference type="ARBA" id="ARBA00022598"/>
    </source>
</evidence>
<evidence type="ECO:0000256" key="10">
    <source>
        <dbReference type="SAM" id="Phobius"/>
    </source>
</evidence>
<evidence type="ECO:0000256" key="9">
    <source>
        <dbReference type="SAM" id="MobiDB-lite"/>
    </source>
</evidence>
<dbReference type="SUPFAM" id="SSF56801">
    <property type="entry name" value="Acetyl-CoA synthetase-like"/>
    <property type="match status" value="1"/>
</dbReference>
<dbReference type="PANTHER" id="PTHR30249">
    <property type="entry name" value="PUTATIVE SEROTONIN TRANSPORTER"/>
    <property type="match status" value="1"/>
</dbReference>